<comment type="subcellular location">
    <subcellularLocation>
        <location evidence="1">Cell membrane</location>
        <topology evidence="1">Multi-pass membrane protein</topology>
    </subcellularLocation>
</comment>
<dbReference type="RefSeq" id="WP_342697100.1">
    <property type="nucleotide sequence ID" value="NZ_JBCGDO010000033.1"/>
</dbReference>
<reference evidence="7 8" key="1">
    <citation type="submission" date="2024-03" db="EMBL/GenBank/DDBJ databases">
        <title>Two novel species of the genus Flavobacterium exhibiting potentially degradation of complex polysaccharides.</title>
        <authorList>
            <person name="Lian X."/>
        </authorList>
    </citation>
    <scope>NUCLEOTIDE SEQUENCE [LARGE SCALE GENOMIC DNA]</scope>
    <source>
        <strain evidence="8">j3</strain>
    </source>
</reference>
<evidence type="ECO:0000256" key="3">
    <source>
        <dbReference type="ARBA" id="ARBA00022692"/>
    </source>
</evidence>
<evidence type="ECO:0000313" key="7">
    <source>
        <dbReference type="EMBL" id="MEM0543918.1"/>
    </source>
</evidence>
<keyword evidence="2" id="KW-1003">Cell membrane</keyword>
<sequence>MLEIVLITLRTIFVKNEIINFLNPTIDRNNLFITSVQGFIAATLLITIIIEVIESLREYQKKNKINYVKVILEIAIIAVIRHVLIIDFEHANVGILIGVSSLILVLGLFYLILNKNIKTNQYDN</sequence>
<keyword evidence="3 6" id="KW-0812">Transmembrane</keyword>
<comment type="caution">
    <text evidence="7">The sequence shown here is derived from an EMBL/GenBank/DDBJ whole genome shotgun (WGS) entry which is preliminary data.</text>
</comment>
<feature type="transmembrane region" description="Helical" evidence="6">
    <location>
        <begin position="91"/>
        <end position="113"/>
    </location>
</feature>
<evidence type="ECO:0000256" key="5">
    <source>
        <dbReference type="ARBA" id="ARBA00023136"/>
    </source>
</evidence>
<dbReference type="EMBL" id="JBCGDO010000033">
    <property type="protein sequence ID" value="MEM0543918.1"/>
    <property type="molecule type" value="Genomic_DNA"/>
</dbReference>
<dbReference type="Pfam" id="PF06146">
    <property type="entry name" value="PsiE"/>
    <property type="match status" value="1"/>
</dbReference>
<evidence type="ECO:0000256" key="4">
    <source>
        <dbReference type="ARBA" id="ARBA00022989"/>
    </source>
</evidence>
<name>A0ABU9ND64_9FLAO</name>
<dbReference type="InterPro" id="IPR020948">
    <property type="entry name" value="P_starv_induced_PsiE-like"/>
</dbReference>
<keyword evidence="8" id="KW-1185">Reference proteome</keyword>
<feature type="transmembrane region" description="Helical" evidence="6">
    <location>
        <begin position="65"/>
        <end position="85"/>
    </location>
</feature>
<organism evidence="7 8">
    <name type="scientific">Flavobacterium aureirubrum</name>
    <dbReference type="NCBI Taxonomy" id="3133147"/>
    <lineage>
        <taxon>Bacteria</taxon>
        <taxon>Pseudomonadati</taxon>
        <taxon>Bacteroidota</taxon>
        <taxon>Flavobacteriia</taxon>
        <taxon>Flavobacteriales</taxon>
        <taxon>Flavobacteriaceae</taxon>
        <taxon>Flavobacterium</taxon>
    </lineage>
</organism>
<evidence type="ECO:0000313" key="8">
    <source>
        <dbReference type="Proteomes" id="UP001460072"/>
    </source>
</evidence>
<proteinExistence type="predicted"/>
<accession>A0ABU9ND64</accession>
<keyword evidence="4 6" id="KW-1133">Transmembrane helix</keyword>
<evidence type="ECO:0000256" key="6">
    <source>
        <dbReference type="SAM" id="Phobius"/>
    </source>
</evidence>
<keyword evidence="5 6" id="KW-0472">Membrane</keyword>
<protein>
    <submittedName>
        <fullName evidence="7">Phosphate-starvation-inducible PsiE family protein</fullName>
    </submittedName>
</protein>
<evidence type="ECO:0000256" key="1">
    <source>
        <dbReference type="ARBA" id="ARBA00004651"/>
    </source>
</evidence>
<dbReference type="Proteomes" id="UP001460072">
    <property type="component" value="Unassembled WGS sequence"/>
</dbReference>
<feature type="transmembrane region" description="Helical" evidence="6">
    <location>
        <begin position="31"/>
        <end position="53"/>
    </location>
</feature>
<gene>
    <name evidence="7" type="ORF">WFZ85_15010</name>
</gene>
<evidence type="ECO:0000256" key="2">
    <source>
        <dbReference type="ARBA" id="ARBA00022475"/>
    </source>
</evidence>